<feature type="compositionally biased region" description="Low complexity" evidence="2">
    <location>
        <begin position="632"/>
        <end position="654"/>
    </location>
</feature>
<dbReference type="AlphaFoldDB" id="A0A167T7C2"/>
<feature type="region of interest" description="Disordered" evidence="2">
    <location>
        <begin position="113"/>
        <end position="161"/>
    </location>
</feature>
<accession>A0A167T7C2</accession>
<keyword evidence="5" id="KW-1185">Reference proteome</keyword>
<protein>
    <recommendedName>
        <fullName evidence="3">C2H2-type domain-containing protein</fullName>
    </recommendedName>
</protein>
<dbReference type="STRING" id="436010.A0A167T7C2"/>
<feature type="region of interest" description="Disordered" evidence="2">
    <location>
        <begin position="621"/>
        <end position="673"/>
    </location>
</feature>
<dbReference type="InterPro" id="IPR036236">
    <property type="entry name" value="Znf_C2H2_sf"/>
</dbReference>
<dbReference type="Pfam" id="PF22893">
    <property type="entry name" value="ULD_2"/>
    <property type="match status" value="1"/>
</dbReference>
<feature type="region of interest" description="Disordered" evidence="2">
    <location>
        <begin position="591"/>
        <end position="610"/>
    </location>
</feature>
<name>A0A167T7C2_9AGAM</name>
<evidence type="ECO:0000313" key="5">
    <source>
        <dbReference type="Proteomes" id="UP000076532"/>
    </source>
</evidence>
<gene>
    <name evidence="4" type="ORF">FIBSPDRAFT_1055740</name>
</gene>
<dbReference type="Gene3D" id="3.30.160.60">
    <property type="entry name" value="Classic Zinc Finger"/>
    <property type="match status" value="1"/>
</dbReference>
<organism evidence="4 5">
    <name type="scientific">Athelia psychrophila</name>
    <dbReference type="NCBI Taxonomy" id="1759441"/>
    <lineage>
        <taxon>Eukaryota</taxon>
        <taxon>Fungi</taxon>
        <taxon>Dikarya</taxon>
        <taxon>Basidiomycota</taxon>
        <taxon>Agaricomycotina</taxon>
        <taxon>Agaricomycetes</taxon>
        <taxon>Agaricomycetidae</taxon>
        <taxon>Atheliales</taxon>
        <taxon>Atheliaceae</taxon>
        <taxon>Athelia</taxon>
    </lineage>
</organism>
<keyword evidence="1" id="KW-0479">Metal-binding</keyword>
<dbReference type="OrthoDB" id="5429838at2759"/>
<feature type="compositionally biased region" description="Polar residues" evidence="2">
    <location>
        <begin position="812"/>
        <end position="830"/>
    </location>
</feature>
<dbReference type="SUPFAM" id="SSF57667">
    <property type="entry name" value="beta-beta-alpha zinc fingers"/>
    <property type="match status" value="1"/>
</dbReference>
<feature type="compositionally biased region" description="Acidic residues" evidence="2">
    <location>
        <begin position="113"/>
        <end position="129"/>
    </location>
</feature>
<feature type="region of interest" description="Disordered" evidence="2">
    <location>
        <begin position="28"/>
        <end position="88"/>
    </location>
</feature>
<dbReference type="Proteomes" id="UP000076532">
    <property type="component" value="Unassembled WGS sequence"/>
</dbReference>
<evidence type="ECO:0000259" key="3">
    <source>
        <dbReference type="PROSITE" id="PS50157"/>
    </source>
</evidence>
<dbReference type="PROSITE" id="PS00028">
    <property type="entry name" value="ZINC_FINGER_C2H2_1"/>
    <property type="match status" value="1"/>
</dbReference>
<proteinExistence type="predicted"/>
<keyword evidence="1" id="KW-0862">Zinc</keyword>
<dbReference type="EMBL" id="KV418403">
    <property type="protein sequence ID" value="KZP02639.1"/>
    <property type="molecule type" value="Genomic_DNA"/>
</dbReference>
<dbReference type="SMART" id="SM00355">
    <property type="entry name" value="ZnF_C2H2"/>
    <property type="match status" value="2"/>
</dbReference>
<dbReference type="PROSITE" id="PS50157">
    <property type="entry name" value="ZINC_FINGER_C2H2_2"/>
    <property type="match status" value="1"/>
</dbReference>
<evidence type="ECO:0000256" key="2">
    <source>
        <dbReference type="SAM" id="MobiDB-lite"/>
    </source>
</evidence>
<evidence type="ECO:0000256" key="1">
    <source>
        <dbReference type="PROSITE-ProRule" id="PRU00042"/>
    </source>
</evidence>
<evidence type="ECO:0000313" key="4">
    <source>
        <dbReference type="EMBL" id="KZP02639.1"/>
    </source>
</evidence>
<feature type="region of interest" description="Disordered" evidence="2">
    <location>
        <begin position="809"/>
        <end position="871"/>
    </location>
</feature>
<sequence>MEDRTRCNCGCNKKLSRKNLLRHAHGEGLLHRDQHTQRQDAIPSARPNLRTRSTGDVDGPPRKRQRVSDAQSLREIHRTSGAANTAGLSTSADVADMMMDTTANFDDVDMLTESVEDSNSESSDLEFDDRPESQSNDDGLSALGDNEGETNRPMVTFNTDRTSRGGTVLNINRDYIAHINLNLMPGWAPPETMNQIFQHARAAFRTPSRSMVQVPHASEPPSDQIAKICVAVDPFYNLAICSIDEVSVMISIVQTMMENPMLCPSQDLPGTLASLKRLLTLMKLAYRAYRHTDLAHTLSRAISIGVEECHRLLDELIANLTNFRQVLSNALLYFIRKYMWARIGWQGSAVSTLDTNLRKSHSSFAACLLALGHAAWPELKRGQGQETLDELAKFYVELEQESTSLRHIKVDAVILQDHLGRNLHVPMIFCTSSQDFHVVITGFCRGLAGDGLIQQGNYRILDSENDQVINPEEFASILQPGMAIDMSIVFHEQVEERQGSGGYSCPRCQHVNSRCPGWVTCGNCAGQFRISPEEESIVSPETKQDAGTDSIPNEMYLFRKISVFQVAARIAHHSNLSRDSILLPLPPTVLRRSHSRGSISSRGHRETSSDAESIAGHYFNSTLVSPTDSHHGSQGSSSGNQLLGGDLHGPGLLHARSAPGPGRSIPSISVEPPTDPYVLEMQWNQNLYQNERPSHSHTFSESSGGYLADWENSASSESAFSNPYRRAHQYADFHDDASDHGEDNLISPSNELFDFDEYLNLNALPDVPLMSPQWRSSQDDFIAGPDPSSPVPLSRFTHQSVSYGWPYPMDNMSLQDQQSPTHDVPSSPTSGFLLFDGSEMTLPSHPSQRRPAHHSSLSGDSPLFPPSPTALRRTHSRGFISSRGHQYASLSLYEGGVATPATLAAAEKRRKNRAKCQCPQCHASFTAESSRKRHITSHLGKKRFTCSKPGCEQLFSNEDDRQRHEIKSKKHATMYTSRVHVPRPGMKSQLRHNLSCDETSRK</sequence>
<dbReference type="GO" id="GO:0008270">
    <property type="term" value="F:zinc ion binding"/>
    <property type="evidence" value="ECO:0007669"/>
    <property type="project" value="UniProtKB-KW"/>
</dbReference>
<keyword evidence="1" id="KW-0863">Zinc-finger</keyword>
<feature type="compositionally biased region" description="Basic and acidic residues" evidence="2">
    <location>
        <begin position="28"/>
        <end position="38"/>
    </location>
</feature>
<dbReference type="InterPro" id="IPR013087">
    <property type="entry name" value="Znf_C2H2_type"/>
</dbReference>
<dbReference type="InterPro" id="IPR054464">
    <property type="entry name" value="ULD_fung"/>
</dbReference>
<feature type="domain" description="C2H2-type" evidence="3">
    <location>
        <begin position="916"/>
        <end position="943"/>
    </location>
</feature>
<reference evidence="4 5" key="1">
    <citation type="journal article" date="2016" name="Mol. Biol. Evol.">
        <title>Comparative Genomics of Early-Diverging Mushroom-Forming Fungi Provides Insights into the Origins of Lignocellulose Decay Capabilities.</title>
        <authorList>
            <person name="Nagy L.G."/>
            <person name="Riley R."/>
            <person name="Tritt A."/>
            <person name="Adam C."/>
            <person name="Daum C."/>
            <person name="Floudas D."/>
            <person name="Sun H."/>
            <person name="Yadav J.S."/>
            <person name="Pangilinan J."/>
            <person name="Larsson K.H."/>
            <person name="Matsuura K."/>
            <person name="Barry K."/>
            <person name="Labutti K."/>
            <person name="Kuo R."/>
            <person name="Ohm R.A."/>
            <person name="Bhattacharya S.S."/>
            <person name="Shirouzu T."/>
            <person name="Yoshinaga Y."/>
            <person name="Martin F.M."/>
            <person name="Grigoriev I.V."/>
            <person name="Hibbett D.S."/>
        </authorList>
    </citation>
    <scope>NUCLEOTIDE SEQUENCE [LARGE SCALE GENOMIC DNA]</scope>
    <source>
        <strain evidence="4 5">CBS 109695</strain>
    </source>
</reference>